<dbReference type="EMBL" id="BMAO01028249">
    <property type="protein sequence ID" value="GFR22994.1"/>
    <property type="molecule type" value="Genomic_DNA"/>
</dbReference>
<sequence>MKRHIEQSLIKEQSLPFTQEIRSFVYAFLDKEEKKIDQIFTSVQGNQKIDNKTFPLFIESFRPKSNENELIDTFEDMLTYCIIMCQFTLQVFRNGAELAPSIALAEISDFVKAYISNRVQSGNTIWQRLGMKPQLSIEPRTTFYAEVETADIQSSKRDKLHTLYNHLKKQTKKVATL</sequence>
<protein>
    <submittedName>
        <fullName evidence="1">Uncharacterized protein</fullName>
    </submittedName>
</protein>
<organism evidence="1 2">
    <name type="scientific">Trichonephila clavata</name>
    <name type="common">Joro spider</name>
    <name type="synonym">Nephila clavata</name>
    <dbReference type="NCBI Taxonomy" id="2740835"/>
    <lineage>
        <taxon>Eukaryota</taxon>
        <taxon>Metazoa</taxon>
        <taxon>Ecdysozoa</taxon>
        <taxon>Arthropoda</taxon>
        <taxon>Chelicerata</taxon>
        <taxon>Arachnida</taxon>
        <taxon>Araneae</taxon>
        <taxon>Araneomorphae</taxon>
        <taxon>Entelegynae</taxon>
        <taxon>Araneoidea</taxon>
        <taxon>Nephilidae</taxon>
        <taxon>Trichonephila</taxon>
    </lineage>
</organism>
<reference evidence="1" key="1">
    <citation type="submission" date="2020-07" db="EMBL/GenBank/DDBJ databases">
        <title>Multicomponent nature underlies the extraordinary mechanical properties of spider dragline silk.</title>
        <authorList>
            <person name="Kono N."/>
            <person name="Nakamura H."/>
            <person name="Mori M."/>
            <person name="Yoshida Y."/>
            <person name="Ohtoshi R."/>
            <person name="Malay A.D."/>
            <person name="Moran D.A.P."/>
            <person name="Tomita M."/>
            <person name="Numata K."/>
            <person name="Arakawa K."/>
        </authorList>
    </citation>
    <scope>NUCLEOTIDE SEQUENCE</scope>
</reference>
<dbReference type="Proteomes" id="UP000887116">
    <property type="component" value="Unassembled WGS sequence"/>
</dbReference>
<dbReference type="AlphaFoldDB" id="A0A8X6HG38"/>
<name>A0A8X6HG38_TRICU</name>
<gene>
    <name evidence="1" type="ORF">TNCT_289411</name>
</gene>
<accession>A0A8X6HG38</accession>
<evidence type="ECO:0000313" key="2">
    <source>
        <dbReference type="Proteomes" id="UP000887116"/>
    </source>
</evidence>
<keyword evidence="2" id="KW-1185">Reference proteome</keyword>
<evidence type="ECO:0000313" key="1">
    <source>
        <dbReference type="EMBL" id="GFR22994.1"/>
    </source>
</evidence>
<comment type="caution">
    <text evidence="1">The sequence shown here is derived from an EMBL/GenBank/DDBJ whole genome shotgun (WGS) entry which is preliminary data.</text>
</comment>
<proteinExistence type="predicted"/>